<sequence length="59" mass="6242">MGANANSLRLKEVDAVSRDVVAKVRSLAAKTPYEAPKVVSFPIREMKTSHALSMAGNAG</sequence>
<proteinExistence type="predicted"/>
<organism evidence="1 2">
    <name type="scientific">Labrys monachus</name>
    <dbReference type="NCBI Taxonomy" id="217067"/>
    <lineage>
        <taxon>Bacteria</taxon>
        <taxon>Pseudomonadati</taxon>
        <taxon>Pseudomonadota</taxon>
        <taxon>Alphaproteobacteria</taxon>
        <taxon>Hyphomicrobiales</taxon>
        <taxon>Xanthobacteraceae</taxon>
        <taxon>Labrys</taxon>
    </lineage>
</organism>
<gene>
    <name evidence="1" type="ORF">J3R73_001804</name>
</gene>
<reference evidence="1 2" key="1">
    <citation type="submission" date="2023-07" db="EMBL/GenBank/DDBJ databases">
        <title>Genomic Encyclopedia of Type Strains, Phase IV (KMG-IV): sequencing the most valuable type-strain genomes for metagenomic binning, comparative biology and taxonomic classification.</title>
        <authorList>
            <person name="Goeker M."/>
        </authorList>
    </citation>
    <scope>NUCLEOTIDE SEQUENCE [LARGE SCALE GENOMIC DNA]</scope>
    <source>
        <strain evidence="1 2">DSM 5896</strain>
    </source>
</reference>
<evidence type="ECO:0000313" key="2">
    <source>
        <dbReference type="Proteomes" id="UP001237448"/>
    </source>
</evidence>
<evidence type="ECO:0000313" key="1">
    <source>
        <dbReference type="EMBL" id="MDQ0392012.1"/>
    </source>
</evidence>
<dbReference type="EMBL" id="JAUSVK010000001">
    <property type="protein sequence ID" value="MDQ0392012.1"/>
    <property type="molecule type" value="Genomic_DNA"/>
</dbReference>
<keyword evidence="2" id="KW-1185">Reference proteome</keyword>
<protein>
    <submittedName>
        <fullName evidence="1">Uncharacterized protein</fullName>
    </submittedName>
</protein>
<name>A0ABU0FCF7_9HYPH</name>
<dbReference type="Proteomes" id="UP001237448">
    <property type="component" value="Unassembled WGS sequence"/>
</dbReference>
<accession>A0ABU0FCF7</accession>
<comment type="caution">
    <text evidence="1">The sequence shown here is derived from an EMBL/GenBank/DDBJ whole genome shotgun (WGS) entry which is preliminary data.</text>
</comment>